<reference evidence="2" key="1">
    <citation type="submission" date="2017-05" db="EMBL/GenBank/DDBJ databases">
        <title>The Genome Sequence of EEnterococcus faecalis 9F2_4866.</title>
        <authorList>
            <consortium name="The Broad Institute Genomics Platform"/>
            <consortium name="The Broad Institute Genomic Center for Infectious Diseases"/>
            <person name="Earl A."/>
            <person name="Manson A."/>
            <person name="Schwartman J."/>
            <person name="Gilmore M."/>
            <person name="Abouelleil A."/>
            <person name="Cao P."/>
            <person name="Chapman S."/>
            <person name="Cusick C."/>
            <person name="Shea T."/>
            <person name="Young S."/>
            <person name="Neafsey D."/>
            <person name="Nusbaum C."/>
            <person name="Birren B."/>
        </authorList>
    </citation>
    <scope>NUCLEOTIDE SEQUENCE [LARGE SCALE GENOMIC DNA]</scope>
    <source>
        <strain evidence="2">12C11_DIV0727</strain>
    </source>
</reference>
<dbReference type="RefSeq" id="WP_254907542.1">
    <property type="nucleotide sequence ID" value="NZ_CP147248.1"/>
</dbReference>
<proteinExistence type="predicted"/>
<accession>A0ABZ2T3F5</accession>
<evidence type="ECO:0000313" key="1">
    <source>
        <dbReference type="EMBL" id="WYJ85886.1"/>
    </source>
</evidence>
<dbReference type="EMBL" id="CP147248">
    <property type="protein sequence ID" value="WYJ85886.1"/>
    <property type="molecule type" value="Genomic_DNA"/>
</dbReference>
<name>A0ABZ2T3F5_9ENTE</name>
<sequence length="45" mass="5285">MLQVESVRYLKEENQIIILDQTLLPIKQEYLTISTILLAIIRTKV</sequence>
<evidence type="ECO:0000313" key="2">
    <source>
        <dbReference type="Proteomes" id="UP000195080"/>
    </source>
</evidence>
<organism evidence="1 2">
    <name type="scientific">Candidatus Enterococcus lemimoniae</name>
    <dbReference type="NCBI Taxonomy" id="1834167"/>
    <lineage>
        <taxon>Bacteria</taxon>
        <taxon>Bacillati</taxon>
        <taxon>Bacillota</taxon>
        <taxon>Bacilli</taxon>
        <taxon>Lactobacillales</taxon>
        <taxon>Enterococcaceae</taxon>
        <taxon>Enterococcus</taxon>
    </lineage>
</organism>
<dbReference type="Proteomes" id="UP000195080">
    <property type="component" value="Chromosome"/>
</dbReference>
<gene>
    <name evidence="1" type="ORF">A5866_000964</name>
</gene>
<keyword evidence="2" id="KW-1185">Reference proteome</keyword>
<protein>
    <submittedName>
        <fullName evidence="1">Uncharacterized protein</fullName>
    </submittedName>
</protein>